<dbReference type="RefSeq" id="WP_093925299.1">
    <property type="nucleotide sequence ID" value="NZ_FOMW01000019.1"/>
</dbReference>
<name>A0A1I2G421_9RHOB</name>
<evidence type="ECO:0008006" key="4">
    <source>
        <dbReference type="Google" id="ProtNLM"/>
    </source>
</evidence>
<feature type="signal peptide" evidence="1">
    <location>
        <begin position="1"/>
        <end position="23"/>
    </location>
</feature>
<evidence type="ECO:0000256" key="1">
    <source>
        <dbReference type="SAM" id="SignalP"/>
    </source>
</evidence>
<dbReference type="PANTHER" id="PTHR36302">
    <property type="entry name" value="BLR7088 PROTEIN"/>
    <property type="match status" value="1"/>
</dbReference>
<dbReference type="EMBL" id="FOMW01000019">
    <property type="protein sequence ID" value="SFF11928.1"/>
    <property type="molecule type" value="Genomic_DNA"/>
</dbReference>
<feature type="chain" id="PRO_5011715939" description="Copper(I)-binding protein" evidence="1">
    <location>
        <begin position="24"/>
        <end position="155"/>
    </location>
</feature>
<proteinExistence type="predicted"/>
<reference evidence="2 3" key="1">
    <citation type="submission" date="2016-10" db="EMBL/GenBank/DDBJ databases">
        <authorList>
            <person name="de Groot N.N."/>
        </authorList>
    </citation>
    <scope>NUCLEOTIDE SEQUENCE [LARGE SCALE GENOMIC DNA]</scope>
    <source>
        <strain evidence="2 3">DSM 11443</strain>
    </source>
</reference>
<dbReference type="InterPro" id="IPR058248">
    <property type="entry name" value="Lxx211020-like"/>
</dbReference>
<dbReference type="SUPFAM" id="SSF110087">
    <property type="entry name" value="DR1885-like metal-binding protein"/>
    <property type="match status" value="1"/>
</dbReference>
<gene>
    <name evidence="2" type="ORF">SAMN04488523_11926</name>
</gene>
<dbReference type="AlphaFoldDB" id="A0A1I2G421"/>
<dbReference type="PANTHER" id="PTHR36302:SF1">
    <property type="entry name" value="COPPER CHAPERONE PCU(A)C"/>
    <property type="match status" value="1"/>
</dbReference>
<accession>A0A1I2G421</accession>
<dbReference type="OrthoDB" id="9796962at2"/>
<evidence type="ECO:0000313" key="3">
    <source>
        <dbReference type="Proteomes" id="UP000198977"/>
    </source>
</evidence>
<protein>
    <recommendedName>
        <fullName evidence="4">Copper(I)-binding protein</fullName>
    </recommendedName>
</protein>
<dbReference type="InterPro" id="IPR036182">
    <property type="entry name" value="PCuAC_sf"/>
</dbReference>
<dbReference type="STRING" id="74348.SAMN04488523_11926"/>
<organism evidence="2 3">
    <name type="scientific">Sulfitobacter brevis</name>
    <dbReference type="NCBI Taxonomy" id="74348"/>
    <lineage>
        <taxon>Bacteria</taxon>
        <taxon>Pseudomonadati</taxon>
        <taxon>Pseudomonadota</taxon>
        <taxon>Alphaproteobacteria</taxon>
        <taxon>Rhodobacterales</taxon>
        <taxon>Roseobacteraceae</taxon>
        <taxon>Sulfitobacter</taxon>
    </lineage>
</organism>
<dbReference type="Gene3D" id="2.60.40.1890">
    <property type="entry name" value="PCu(A)C copper chaperone"/>
    <property type="match status" value="1"/>
</dbReference>
<keyword evidence="1" id="KW-0732">Signal</keyword>
<dbReference type="Pfam" id="PF04314">
    <property type="entry name" value="PCuAC"/>
    <property type="match status" value="1"/>
</dbReference>
<evidence type="ECO:0000313" key="2">
    <source>
        <dbReference type="EMBL" id="SFF11928.1"/>
    </source>
</evidence>
<sequence length="155" mass="16713">MKLTTFLTAAATTMLLASTPLLAQEITIEDSYIRSSTPTSPTGAAFLVMMNHSEQDDRLVSVASEVAEKVELHRHSEDANGVMRMGQIEGGVALAAGESHAFERGGDHVMFMGLNRPLEQGSAVTVTLTFEKAGDVVIEVPVDHERRPDHGAMKH</sequence>
<dbReference type="InterPro" id="IPR007410">
    <property type="entry name" value="LpqE-like"/>
</dbReference>
<dbReference type="Proteomes" id="UP000198977">
    <property type="component" value="Unassembled WGS sequence"/>
</dbReference>
<keyword evidence="3" id="KW-1185">Reference proteome</keyword>